<protein>
    <submittedName>
        <fullName evidence="1">Uncharacterized protein</fullName>
    </submittedName>
</protein>
<dbReference type="EMBL" id="CP130946">
    <property type="protein sequence ID" value="XRP73233.1"/>
    <property type="molecule type" value="Genomic_DNA"/>
</dbReference>
<proteinExistence type="predicted"/>
<gene>
    <name evidence="1" type="ORF">HF292_000915</name>
</gene>
<sequence>MWLLFLVLIVVCLGSGKVGVWVAAVIAVVLALSSVSKGTGMIWPWPKREPRKINDESFPEWSDGSADLGWGYLIHARIVAEDWVLSRWGRKAASWYAWVGLLIALLSFCSFLVFEAEALFPHSRYPQMAASVLLDVLFIASLGFLAFSFKKAKAASAKSAAGVIREELHGEVVLLAQWRTFCGTVPLPYSFWRYARGLLPVAGWAYHHFVSDGHLLALTAVVGVAMGYFAYVMVDLSFDVLAAVNGVEVCPCRSSFLARLVWESQFLFQRHKPLWAKFVSWMGI</sequence>
<accession>A0ACD5IHK4</accession>
<evidence type="ECO:0000313" key="2">
    <source>
        <dbReference type="Proteomes" id="UP001196097"/>
    </source>
</evidence>
<evidence type="ECO:0000313" key="1">
    <source>
        <dbReference type="EMBL" id="XRP73233.1"/>
    </source>
</evidence>
<organism evidence="1 2">
    <name type="scientific">Acidithiobacillus ferruginosus</name>
    <dbReference type="NCBI Taxonomy" id="3063951"/>
    <lineage>
        <taxon>Bacteria</taxon>
        <taxon>Pseudomonadati</taxon>
        <taxon>Pseudomonadota</taxon>
        <taxon>Acidithiobacillia</taxon>
        <taxon>Acidithiobacillales</taxon>
        <taxon>Acidithiobacillaceae</taxon>
        <taxon>Acidithiobacillus</taxon>
    </lineage>
</organism>
<dbReference type="Proteomes" id="UP001196097">
    <property type="component" value="Chromosome"/>
</dbReference>
<reference evidence="1 2" key="1">
    <citation type="journal article" date="2021" name="ISME J.">
        <title>Genomic evolution of the class Acidithiobacillia: deep-branching Proteobacteria living in extreme acidic conditions.</title>
        <authorList>
            <person name="Moya-Beltran A."/>
            <person name="Beard S."/>
            <person name="Rojas-Villalobos C."/>
            <person name="Issotta F."/>
            <person name="Gallardo Y."/>
            <person name="Ulloa R."/>
            <person name="Giaveno A."/>
            <person name="Degli Esposti M."/>
            <person name="Johnson D.B."/>
            <person name="Quatrini R."/>
        </authorList>
    </citation>
    <scope>NUCLEOTIDE SEQUENCE [LARGE SCALE GENOMIC DNA]</scope>
    <source>
        <strain evidence="1 2">CF3</strain>
    </source>
</reference>
<keyword evidence="2" id="KW-1185">Reference proteome</keyword>
<name>A0ACD5IHK4_9PROT</name>